<sequence>MVLDALAAAPDPVLRDRLGPERHDWLDHLLRERALAWARRAGAGAEPLRARAAGELGALTAGHDGPVVLLAPDVPGLSEAHLAAARDDLAAGVLISTGPTGDGTPFLMVLGRPEPRLLALAGGATFDELVAAAVDVGGTLGMLRPERRLATLADARAIRADPLAPAELVEALAGLG</sequence>
<evidence type="ECO:0008006" key="3">
    <source>
        <dbReference type="Google" id="ProtNLM"/>
    </source>
</evidence>
<dbReference type="OrthoDB" id="9900019at2"/>
<proteinExistence type="predicted"/>
<dbReference type="Proteomes" id="UP000321805">
    <property type="component" value="Chromosome"/>
</dbReference>
<accession>A0A5B8U354</accession>
<dbReference type="InterPro" id="IPR029044">
    <property type="entry name" value="Nucleotide-diphossugar_trans"/>
</dbReference>
<evidence type="ECO:0000313" key="1">
    <source>
        <dbReference type="EMBL" id="QEC47489.1"/>
    </source>
</evidence>
<dbReference type="AlphaFoldDB" id="A0A5B8U354"/>
<gene>
    <name evidence="1" type="ORF">FSW04_07790</name>
</gene>
<dbReference type="EMBL" id="CP042430">
    <property type="protein sequence ID" value="QEC47489.1"/>
    <property type="molecule type" value="Genomic_DNA"/>
</dbReference>
<protein>
    <recommendedName>
        <fullName evidence="3">2-phospho-L-lactate guanylyltransferase</fullName>
    </recommendedName>
</protein>
<dbReference type="KEGG" id="bsol:FSW04_07790"/>
<keyword evidence="2" id="KW-1185">Reference proteome</keyword>
<evidence type="ECO:0000313" key="2">
    <source>
        <dbReference type="Proteomes" id="UP000321805"/>
    </source>
</evidence>
<dbReference type="Gene3D" id="3.90.550.10">
    <property type="entry name" value="Spore Coat Polysaccharide Biosynthesis Protein SpsA, Chain A"/>
    <property type="match status" value="1"/>
</dbReference>
<dbReference type="RefSeq" id="WP_146918000.1">
    <property type="nucleotide sequence ID" value="NZ_CP042430.1"/>
</dbReference>
<organism evidence="1 2">
    <name type="scientific">Baekduia soli</name>
    <dbReference type="NCBI Taxonomy" id="496014"/>
    <lineage>
        <taxon>Bacteria</taxon>
        <taxon>Bacillati</taxon>
        <taxon>Actinomycetota</taxon>
        <taxon>Thermoleophilia</taxon>
        <taxon>Solirubrobacterales</taxon>
        <taxon>Baekduiaceae</taxon>
        <taxon>Baekduia</taxon>
    </lineage>
</organism>
<name>A0A5B8U354_9ACTN</name>
<reference evidence="1 2" key="1">
    <citation type="journal article" date="2018" name="J. Microbiol.">
        <title>Baekduia soli gen. nov., sp. nov., a novel bacterium isolated from the soil of Baekdu Mountain and proposal of a novel family name, Baekduiaceae fam. nov.</title>
        <authorList>
            <person name="An D.S."/>
            <person name="Siddiqi M.Z."/>
            <person name="Kim K.H."/>
            <person name="Yu H.S."/>
            <person name="Im W.T."/>
        </authorList>
    </citation>
    <scope>NUCLEOTIDE SEQUENCE [LARGE SCALE GENOMIC DNA]</scope>
    <source>
        <strain evidence="1 2">BR7-21</strain>
    </source>
</reference>